<sequence length="272" mass="27438">MNVALRSEYRKLVTTRVWWVLLLAMAAYMAFIGVLLGWSLAAGSADVGGVGGVGGADLTSPDSIRGSVYGTATAFGYVFPVVVGALSMTGEYRHGTITPTFLASPSRTRVLVAKMLASLPVGALYGTVATLAVVGAGAAGLALGGAPTLLGDAETWTLVARSVLALTVWAPVGVALGSIVTNQVLAVIAILVWTQFLEAVLRLGLAQAGDVGTTVASYLPGAAGESITGGSFFSAAGVADTLPWGVGLAVLVGYALVLATIGARTTLRRDVA</sequence>
<feature type="transmembrane region" description="Helical" evidence="1">
    <location>
        <begin position="242"/>
        <end position="263"/>
    </location>
</feature>
<dbReference type="Proteomes" id="UP000000322">
    <property type="component" value="Chromosome"/>
</dbReference>
<reference evidence="2 3" key="1">
    <citation type="journal article" date="2009" name="Stand. Genomic Sci.">
        <title>Complete genome sequence of Sanguibacter keddieii type strain (ST-74).</title>
        <authorList>
            <person name="Ivanova N."/>
            <person name="Sikorski J."/>
            <person name="Sims D."/>
            <person name="Brettin T."/>
            <person name="Detter J.C."/>
            <person name="Han C."/>
            <person name="Lapidus A."/>
            <person name="Copeland A."/>
            <person name="Glavina Del Rio T."/>
            <person name="Nolan M."/>
            <person name="Chen F."/>
            <person name="Lucas S."/>
            <person name="Tice H."/>
            <person name="Cheng J.F."/>
            <person name="Bruce D."/>
            <person name="Goodwin L."/>
            <person name="Pitluck S."/>
            <person name="Pati A."/>
            <person name="Mavromatis K."/>
            <person name="Chen A."/>
            <person name="Palaniappan K."/>
            <person name="D'haeseleer P."/>
            <person name="Chain P."/>
            <person name="Bristow J."/>
            <person name="Eisen J.A."/>
            <person name="Markowitz V."/>
            <person name="Hugenholtz P."/>
            <person name="Goker M."/>
            <person name="Pukall R."/>
            <person name="Klenk H.P."/>
            <person name="Kyrpides N.C."/>
        </authorList>
    </citation>
    <scope>NUCLEOTIDE SEQUENCE [LARGE SCALE GENOMIC DNA]</scope>
    <source>
        <strain evidence="3">ATCC 51767 / DSM 10542 / NCFB 3025 / ST-74</strain>
    </source>
</reference>
<gene>
    <name evidence="2" type="ordered locus">Sked_09550</name>
</gene>
<dbReference type="eggNOG" id="ENOG5030HQN">
    <property type="taxonomic scope" value="Bacteria"/>
</dbReference>
<accession>D1BCQ7</accession>
<dbReference type="KEGG" id="ske:Sked_09550"/>
<keyword evidence="1" id="KW-0472">Membrane</keyword>
<proteinExistence type="predicted"/>
<feature type="transmembrane region" description="Helical" evidence="1">
    <location>
        <begin position="111"/>
        <end position="138"/>
    </location>
</feature>
<name>D1BCQ7_SANKS</name>
<evidence type="ECO:0008006" key="4">
    <source>
        <dbReference type="Google" id="ProtNLM"/>
    </source>
</evidence>
<feature type="transmembrane region" description="Helical" evidence="1">
    <location>
        <begin position="158"/>
        <end position="177"/>
    </location>
</feature>
<feature type="transmembrane region" description="Helical" evidence="1">
    <location>
        <begin position="68"/>
        <end position="90"/>
    </location>
</feature>
<organism evidence="2 3">
    <name type="scientific">Sanguibacter keddieii (strain ATCC 51767 / DSM 10542 / NCFB 3025 / ST-74)</name>
    <dbReference type="NCBI Taxonomy" id="446469"/>
    <lineage>
        <taxon>Bacteria</taxon>
        <taxon>Bacillati</taxon>
        <taxon>Actinomycetota</taxon>
        <taxon>Actinomycetes</taxon>
        <taxon>Micrococcales</taxon>
        <taxon>Sanguibacteraceae</taxon>
        <taxon>Sanguibacter</taxon>
    </lineage>
</organism>
<feature type="transmembrane region" description="Helical" evidence="1">
    <location>
        <begin position="184"/>
        <end position="205"/>
    </location>
</feature>
<keyword evidence="3" id="KW-1185">Reference proteome</keyword>
<dbReference type="AlphaFoldDB" id="D1BCQ7"/>
<dbReference type="EMBL" id="CP001819">
    <property type="protein sequence ID" value="ACZ20905.1"/>
    <property type="molecule type" value="Genomic_DNA"/>
</dbReference>
<dbReference type="HOGENOM" id="CLU_051674_3_0_11"/>
<dbReference type="OrthoDB" id="5244396at2"/>
<feature type="transmembrane region" description="Helical" evidence="1">
    <location>
        <begin position="20"/>
        <end position="41"/>
    </location>
</feature>
<evidence type="ECO:0000256" key="1">
    <source>
        <dbReference type="SAM" id="Phobius"/>
    </source>
</evidence>
<dbReference type="RefSeq" id="WP_012865974.1">
    <property type="nucleotide sequence ID" value="NC_013521.1"/>
</dbReference>
<keyword evidence="1" id="KW-1133">Transmembrane helix</keyword>
<protein>
    <recommendedName>
        <fullName evidence="4">ABC-2 family transporter protein</fullName>
    </recommendedName>
</protein>
<keyword evidence="1" id="KW-0812">Transmembrane</keyword>
<evidence type="ECO:0000313" key="3">
    <source>
        <dbReference type="Proteomes" id="UP000000322"/>
    </source>
</evidence>
<evidence type="ECO:0000313" key="2">
    <source>
        <dbReference type="EMBL" id="ACZ20905.1"/>
    </source>
</evidence>
<dbReference type="STRING" id="446469.Sked_09550"/>